<dbReference type="AlphaFoldDB" id="A0A147K9H1"/>
<accession>A0A147K9H1</accession>
<sequence length="125" mass="14614">MKIIKKVTVKQILTPSSKQKLLNQYQNHILTLQKEIEQLRFEIKKVERKTSTGRVREGFDREIHSRREKINVIEFQLEQLEILPIGTELTEREVDSIQEVSVGDILEDVTNTTIVVKDGMITEIR</sequence>
<keyword evidence="3" id="KW-1185">Reference proteome</keyword>
<evidence type="ECO:0000256" key="1">
    <source>
        <dbReference type="SAM" id="Coils"/>
    </source>
</evidence>
<dbReference type="OrthoDB" id="2375961at2"/>
<dbReference type="Proteomes" id="UP000074108">
    <property type="component" value="Unassembled WGS sequence"/>
</dbReference>
<feature type="coiled-coil region" evidence="1">
    <location>
        <begin position="22"/>
        <end position="49"/>
    </location>
</feature>
<reference evidence="2 3" key="1">
    <citation type="journal article" date="2016" name="Front. Microbiol.">
        <title>Microevolution Analysis of Bacillus coahuilensis Unveils Differences in Phosphorus Acquisition Strategies and Their Regulation.</title>
        <authorList>
            <person name="Gomez-Lunar Z."/>
            <person name="Hernandez-Gonzalez I."/>
            <person name="Rodriguez-Torres M.D."/>
            <person name="Souza V."/>
            <person name="Olmedo-Alvarez G."/>
        </authorList>
    </citation>
    <scope>NUCLEOTIDE SEQUENCE [LARGE SCALE GENOMIC DNA]</scope>
    <source>
        <strain evidence="3">p1.1.43</strain>
    </source>
</reference>
<evidence type="ECO:0000313" key="2">
    <source>
        <dbReference type="EMBL" id="KUP07087.1"/>
    </source>
</evidence>
<dbReference type="Pfam" id="PF11068">
    <property type="entry name" value="YlqD"/>
    <property type="match status" value="1"/>
</dbReference>
<dbReference type="EMBL" id="LDYG01000024">
    <property type="protein sequence ID" value="KUP07087.1"/>
    <property type="molecule type" value="Genomic_DNA"/>
</dbReference>
<name>A0A147K9H1_9BACI</name>
<dbReference type="STRING" id="1150625.Q75_06035"/>
<evidence type="ECO:0000313" key="3">
    <source>
        <dbReference type="Proteomes" id="UP000074108"/>
    </source>
</evidence>
<gene>
    <name evidence="2" type="ORF">Q75_06035</name>
</gene>
<comment type="caution">
    <text evidence="2">The sequence shown here is derived from an EMBL/GenBank/DDBJ whole genome shotgun (WGS) entry which is preliminary data.</text>
</comment>
<dbReference type="PATRIC" id="fig|1150625.3.peg.1264"/>
<organism evidence="2 3">
    <name type="scientific">Bacillus coahuilensis p1.1.43</name>
    <dbReference type="NCBI Taxonomy" id="1150625"/>
    <lineage>
        <taxon>Bacteria</taxon>
        <taxon>Bacillati</taxon>
        <taxon>Bacillota</taxon>
        <taxon>Bacilli</taxon>
        <taxon>Bacillales</taxon>
        <taxon>Bacillaceae</taxon>
        <taxon>Bacillus</taxon>
    </lineage>
</organism>
<dbReference type="InterPro" id="IPR021297">
    <property type="entry name" value="YlqD"/>
</dbReference>
<proteinExistence type="predicted"/>
<dbReference type="RefSeq" id="WP_059350746.1">
    <property type="nucleotide sequence ID" value="NZ_LDYG01000024.1"/>
</dbReference>
<dbReference type="Gene3D" id="6.10.140.1110">
    <property type="match status" value="1"/>
</dbReference>
<evidence type="ECO:0008006" key="4">
    <source>
        <dbReference type="Google" id="ProtNLM"/>
    </source>
</evidence>
<protein>
    <recommendedName>
        <fullName evidence="4">YlqD protein</fullName>
    </recommendedName>
</protein>
<keyword evidence="1" id="KW-0175">Coiled coil</keyword>